<sequence>MKLMISCRTSAALFALILIEIVLCSSPCLCHEQNILQRDHQRSFSLSRKLLMASISHVMSQDNINKLQASSATKEPKKAVETSLRKAPASGPNPTQNK</sequence>
<feature type="compositionally biased region" description="Basic and acidic residues" evidence="1">
    <location>
        <begin position="74"/>
        <end position="84"/>
    </location>
</feature>
<accession>A0AA88DH41</accession>
<keyword evidence="2" id="KW-0732">Signal</keyword>
<reference evidence="3" key="1">
    <citation type="submission" date="2023-07" db="EMBL/GenBank/DDBJ databases">
        <title>draft genome sequence of fig (Ficus carica).</title>
        <authorList>
            <person name="Takahashi T."/>
            <person name="Nishimura K."/>
        </authorList>
    </citation>
    <scope>NUCLEOTIDE SEQUENCE</scope>
</reference>
<dbReference type="Proteomes" id="UP001187192">
    <property type="component" value="Unassembled WGS sequence"/>
</dbReference>
<dbReference type="AlphaFoldDB" id="A0AA88DH41"/>
<protein>
    <submittedName>
        <fullName evidence="3">Uncharacterized protein</fullName>
    </submittedName>
</protein>
<feature type="region of interest" description="Disordered" evidence="1">
    <location>
        <begin position="68"/>
        <end position="98"/>
    </location>
</feature>
<evidence type="ECO:0000256" key="2">
    <source>
        <dbReference type="SAM" id="SignalP"/>
    </source>
</evidence>
<evidence type="ECO:0000313" key="4">
    <source>
        <dbReference type="Proteomes" id="UP001187192"/>
    </source>
</evidence>
<organism evidence="3 4">
    <name type="scientific">Ficus carica</name>
    <name type="common">Common fig</name>
    <dbReference type="NCBI Taxonomy" id="3494"/>
    <lineage>
        <taxon>Eukaryota</taxon>
        <taxon>Viridiplantae</taxon>
        <taxon>Streptophyta</taxon>
        <taxon>Embryophyta</taxon>
        <taxon>Tracheophyta</taxon>
        <taxon>Spermatophyta</taxon>
        <taxon>Magnoliopsida</taxon>
        <taxon>eudicotyledons</taxon>
        <taxon>Gunneridae</taxon>
        <taxon>Pentapetalae</taxon>
        <taxon>rosids</taxon>
        <taxon>fabids</taxon>
        <taxon>Rosales</taxon>
        <taxon>Moraceae</taxon>
        <taxon>Ficeae</taxon>
        <taxon>Ficus</taxon>
    </lineage>
</organism>
<name>A0AA88DH41_FICCA</name>
<comment type="caution">
    <text evidence="3">The sequence shown here is derived from an EMBL/GenBank/DDBJ whole genome shotgun (WGS) entry which is preliminary data.</text>
</comment>
<feature type="signal peptide" evidence="2">
    <location>
        <begin position="1"/>
        <end position="24"/>
    </location>
</feature>
<feature type="chain" id="PRO_5041744709" evidence="2">
    <location>
        <begin position="25"/>
        <end position="98"/>
    </location>
</feature>
<gene>
    <name evidence="3" type="ORF">TIFTF001_025025</name>
</gene>
<proteinExistence type="predicted"/>
<keyword evidence="4" id="KW-1185">Reference proteome</keyword>
<evidence type="ECO:0000313" key="3">
    <source>
        <dbReference type="EMBL" id="GMN55902.1"/>
    </source>
</evidence>
<evidence type="ECO:0000256" key="1">
    <source>
        <dbReference type="SAM" id="MobiDB-lite"/>
    </source>
</evidence>
<dbReference type="EMBL" id="BTGU01000060">
    <property type="protein sequence ID" value="GMN55902.1"/>
    <property type="molecule type" value="Genomic_DNA"/>
</dbReference>